<dbReference type="InterPro" id="IPR016162">
    <property type="entry name" value="Ald_DH_N"/>
</dbReference>
<dbReference type="Pfam" id="PF00171">
    <property type="entry name" value="Aldedh"/>
    <property type="match status" value="1"/>
</dbReference>
<dbReference type="AlphaFoldDB" id="A0A7I7Y5G0"/>
<dbReference type="Gene3D" id="3.40.605.10">
    <property type="entry name" value="Aldehyde Dehydrogenase, Chain A, domain 1"/>
    <property type="match status" value="1"/>
</dbReference>
<name>A0A7I7Y5G0_9MYCO</name>
<keyword evidence="1" id="KW-0560">Oxidoreductase</keyword>
<evidence type="ECO:0000256" key="1">
    <source>
        <dbReference type="ARBA" id="ARBA00023002"/>
    </source>
</evidence>
<dbReference type="PANTHER" id="PTHR43217:SF1">
    <property type="entry name" value="SUCCINATE SEMIALDEHYDE DEHYDROGENASE [NAD(P)+] SAD"/>
    <property type="match status" value="1"/>
</dbReference>
<gene>
    <name evidence="3" type="ORF">MCNF_55230</name>
</gene>
<protein>
    <recommendedName>
        <fullName evidence="2">Aldehyde dehydrogenase domain-containing protein</fullName>
    </recommendedName>
</protein>
<dbReference type="SUPFAM" id="SSF53720">
    <property type="entry name" value="ALDH-like"/>
    <property type="match status" value="1"/>
</dbReference>
<proteinExistence type="predicted"/>
<dbReference type="Gene3D" id="3.40.309.10">
    <property type="entry name" value="Aldehyde Dehydrogenase, Chain A, domain 2"/>
    <property type="match status" value="1"/>
</dbReference>
<evidence type="ECO:0000313" key="3">
    <source>
        <dbReference type="EMBL" id="BBZ36918.1"/>
    </source>
</evidence>
<evidence type="ECO:0000259" key="2">
    <source>
        <dbReference type="Pfam" id="PF00171"/>
    </source>
</evidence>
<dbReference type="Proteomes" id="UP000466931">
    <property type="component" value="Chromosome"/>
</dbReference>
<dbReference type="InterPro" id="IPR016161">
    <property type="entry name" value="Ald_DH/histidinol_DH"/>
</dbReference>
<reference evidence="3" key="1">
    <citation type="journal article" date="2019" name="Emerg. Microbes Infect.">
        <title>Comprehensive subspecies identification of 175 nontuberculous mycobacteria species based on 7547 genomic profiles.</title>
        <authorList>
            <person name="Matsumoto Y."/>
            <person name="Kinjo T."/>
            <person name="Motooka D."/>
            <person name="Nabeya D."/>
            <person name="Jung N."/>
            <person name="Uechi K."/>
            <person name="Horii T."/>
            <person name="Iida T."/>
            <person name="Fujita J."/>
            <person name="Nakamura S."/>
        </authorList>
    </citation>
    <scope>NUCLEOTIDE SEQUENCE [LARGE SCALE GENOMIC DNA]</scope>
    <source>
        <strain evidence="3">JCM 13671</strain>
    </source>
</reference>
<sequence length="179" mass="18680">MSALTVGDPEDPATDIGPMARPDLRHLVAGQVAETLRAGADLIAGGNSVSDGTGWFFQPTLIADVRPGSPAYEEEIFGPVAAVLTFASDAEAVRIANATRFGLGSSVWGADLDRASHIGRQVVSGACFINAPVASDVRIPFGGAKRSGFGRELADAGIREFVNARTWWVNDDASARKGP</sequence>
<keyword evidence="4" id="KW-1185">Reference proteome</keyword>
<feature type="domain" description="Aldehyde dehydrogenase" evidence="2">
    <location>
        <begin position="2"/>
        <end position="166"/>
    </location>
</feature>
<accession>A0A7I7Y5G0</accession>
<dbReference type="EMBL" id="AP022612">
    <property type="protein sequence ID" value="BBZ36918.1"/>
    <property type="molecule type" value="Genomic_DNA"/>
</dbReference>
<dbReference type="InterPro" id="IPR016163">
    <property type="entry name" value="Ald_DH_C"/>
</dbReference>
<organism evidence="3 4">
    <name type="scientific">Mycolicibacterium confluentis</name>
    <dbReference type="NCBI Taxonomy" id="28047"/>
    <lineage>
        <taxon>Bacteria</taxon>
        <taxon>Bacillati</taxon>
        <taxon>Actinomycetota</taxon>
        <taxon>Actinomycetes</taxon>
        <taxon>Mycobacteriales</taxon>
        <taxon>Mycobacteriaceae</taxon>
        <taxon>Mycolicibacterium</taxon>
    </lineage>
</organism>
<dbReference type="GO" id="GO:0004777">
    <property type="term" value="F:succinate-semialdehyde dehydrogenase (NAD+) activity"/>
    <property type="evidence" value="ECO:0007669"/>
    <property type="project" value="TreeGrafter"/>
</dbReference>
<evidence type="ECO:0000313" key="4">
    <source>
        <dbReference type="Proteomes" id="UP000466931"/>
    </source>
</evidence>
<dbReference type="RefSeq" id="WP_235680632.1">
    <property type="nucleotide sequence ID" value="NZ_AP022612.1"/>
</dbReference>
<dbReference type="InterPro" id="IPR015590">
    <property type="entry name" value="Aldehyde_DH_dom"/>
</dbReference>
<reference evidence="3" key="2">
    <citation type="submission" date="2020-02" db="EMBL/GenBank/DDBJ databases">
        <authorList>
            <person name="Matsumoto Y."/>
            <person name="Motooka D."/>
            <person name="Nakamura S."/>
        </authorList>
    </citation>
    <scope>NUCLEOTIDE SEQUENCE</scope>
    <source>
        <strain evidence="3">JCM 13671</strain>
    </source>
</reference>
<dbReference type="PANTHER" id="PTHR43217">
    <property type="entry name" value="SUCCINATE SEMIALDEHYDE DEHYDROGENASE [NAD(P)+] SAD"/>
    <property type="match status" value="1"/>
</dbReference>
<dbReference type="InterPro" id="IPR047110">
    <property type="entry name" value="GABD/Sad-like"/>
</dbReference>